<dbReference type="RefSeq" id="WP_284254842.1">
    <property type="nucleotide sequence ID" value="NZ_BAAAQO010000004.1"/>
</dbReference>
<dbReference type="InterPro" id="IPR050054">
    <property type="entry name" value="UPRTase/APRTase"/>
</dbReference>
<dbReference type="SUPFAM" id="SSF53271">
    <property type="entry name" value="PRTase-like"/>
    <property type="match status" value="1"/>
</dbReference>
<evidence type="ECO:0000256" key="9">
    <source>
        <dbReference type="ARBA" id="ARBA00022679"/>
    </source>
</evidence>
<evidence type="ECO:0000256" key="5">
    <source>
        <dbReference type="ARBA" id="ARBA00008391"/>
    </source>
</evidence>
<evidence type="ECO:0000259" key="12">
    <source>
        <dbReference type="Pfam" id="PF00156"/>
    </source>
</evidence>
<evidence type="ECO:0000313" key="13">
    <source>
        <dbReference type="EMBL" id="GMA96219.1"/>
    </source>
</evidence>
<dbReference type="GO" id="GO:0016757">
    <property type="term" value="F:glycosyltransferase activity"/>
    <property type="evidence" value="ECO:0007669"/>
    <property type="project" value="UniProtKB-KW"/>
</dbReference>
<evidence type="ECO:0000256" key="11">
    <source>
        <dbReference type="HAMAP-Rule" id="MF_00004"/>
    </source>
</evidence>
<keyword evidence="10 11" id="KW-0660">Purine salvage</keyword>
<comment type="catalytic activity">
    <reaction evidence="1 11">
        <text>AMP + diphosphate = 5-phospho-alpha-D-ribose 1-diphosphate + adenine</text>
        <dbReference type="Rhea" id="RHEA:16609"/>
        <dbReference type="ChEBI" id="CHEBI:16708"/>
        <dbReference type="ChEBI" id="CHEBI:33019"/>
        <dbReference type="ChEBI" id="CHEBI:58017"/>
        <dbReference type="ChEBI" id="CHEBI:456215"/>
        <dbReference type="EC" id="2.4.2.7"/>
    </reaction>
</comment>
<dbReference type="InterPro" id="IPR029057">
    <property type="entry name" value="PRTase-like"/>
</dbReference>
<dbReference type="Pfam" id="PF00156">
    <property type="entry name" value="Pribosyltran"/>
    <property type="match status" value="1"/>
</dbReference>
<feature type="domain" description="Phosphoribosyltransferase" evidence="12">
    <location>
        <begin position="45"/>
        <end position="160"/>
    </location>
</feature>
<reference evidence="14" key="1">
    <citation type="journal article" date="2019" name="Int. J. Syst. Evol. Microbiol.">
        <title>The Global Catalogue of Microorganisms (GCM) 10K type strain sequencing project: providing services to taxonomists for standard genome sequencing and annotation.</title>
        <authorList>
            <consortium name="The Broad Institute Genomics Platform"/>
            <consortium name="The Broad Institute Genome Sequencing Center for Infectious Disease"/>
            <person name="Wu L."/>
            <person name="Ma J."/>
        </authorList>
    </citation>
    <scope>NUCLEOTIDE SEQUENCE [LARGE SCALE GENOMIC DNA]</scope>
    <source>
        <strain evidence="14">NBRC 108894</strain>
    </source>
</reference>
<evidence type="ECO:0000256" key="8">
    <source>
        <dbReference type="ARBA" id="ARBA00022676"/>
    </source>
</evidence>
<proteinExistence type="inferred from homology"/>
<keyword evidence="8 11" id="KW-0328">Glycosyltransferase</keyword>
<dbReference type="Proteomes" id="UP001157034">
    <property type="component" value="Unassembled WGS sequence"/>
</dbReference>
<evidence type="ECO:0000313" key="14">
    <source>
        <dbReference type="Proteomes" id="UP001157034"/>
    </source>
</evidence>
<dbReference type="CDD" id="cd06223">
    <property type="entry name" value="PRTases_typeI"/>
    <property type="match status" value="1"/>
</dbReference>
<name>A0ABQ6KA29_9MICO</name>
<keyword evidence="14" id="KW-1185">Reference proteome</keyword>
<keyword evidence="9 11" id="KW-0808">Transferase</keyword>
<comment type="similarity">
    <text evidence="5 11">Belongs to the purine/pyrimidine phosphoribosyltransferase family.</text>
</comment>
<evidence type="ECO:0000256" key="7">
    <source>
        <dbReference type="ARBA" id="ARBA00022490"/>
    </source>
</evidence>
<comment type="pathway">
    <text evidence="4 11">Purine metabolism; AMP biosynthesis via salvage pathway; AMP from adenine: step 1/1.</text>
</comment>
<evidence type="ECO:0000256" key="3">
    <source>
        <dbReference type="ARBA" id="ARBA00004496"/>
    </source>
</evidence>
<evidence type="ECO:0000256" key="4">
    <source>
        <dbReference type="ARBA" id="ARBA00004659"/>
    </source>
</evidence>
<dbReference type="Gene3D" id="3.40.50.2020">
    <property type="match status" value="1"/>
</dbReference>
<dbReference type="PANTHER" id="PTHR32315:SF3">
    <property type="entry name" value="ADENINE PHOSPHORIBOSYLTRANSFERASE"/>
    <property type="match status" value="1"/>
</dbReference>
<comment type="subunit">
    <text evidence="11">Homodimer.</text>
</comment>
<evidence type="ECO:0000256" key="2">
    <source>
        <dbReference type="ARBA" id="ARBA00003968"/>
    </source>
</evidence>
<gene>
    <name evidence="11 13" type="primary">apt</name>
    <name evidence="13" type="ORF">GCM10025881_30430</name>
</gene>
<dbReference type="HAMAP" id="MF_00004">
    <property type="entry name" value="Aden_phosphoribosyltr"/>
    <property type="match status" value="1"/>
</dbReference>
<comment type="subcellular location">
    <subcellularLocation>
        <location evidence="3 11">Cytoplasm</location>
    </subcellularLocation>
</comment>
<protein>
    <recommendedName>
        <fullName evidence="6 11">Adenine phosphoribosyltransferase</fullName>
        <shortName evidence="11">APRT</shortName>
        <ecNumber evidence="6 11">2.4.2.7</ecNumber>
    </recommendedName>
</protein>
<keyword evidence="7 11" id="KW-0963">Cytoplasm</keyword>
<comment type="caution">
    <text evidence="13">The sequence shown here is derived from an EMBL/GenBank/DDBJ whole genome shotgun (WGS) entry which is preliminary data.</text>
</comment>
<sequence>MSAPSLDRVSAASEALDRLIATVPGFPEPGILFRDLTPVLADPDALRAVASELAASAHGPYDAIAGVEARGFALAAAAAAVSGTGLVLIRKAGKLPRAVYRREYALEYGTAALELHRDELPRGSRVLLVDDVLATGGTLEAALGLLADAGLQVAGVSVALELAALGGRARLARDDVRAIAVV</sequence>
<dbReference type="EC" id="2.4.2.7" evidence="6 11"/>
<dbReference type="EMBL" id="BSVB01000001">
    <property type="protein sequence ID" value="GMA96219.1"/>
    <property type="molecule type" value="Genomic_DNA"/>
</dbReference>
<dbReference type="PANTHER" id="PTHR32315">
    <property type="entry name" value="ADENINE PHOSPHORIBOSYLTRANSFERASE"/>
    <property type="match status" value="1"/>
</dbReference>
<dbReference type="InterPro" id="IPR005764">
    <property type="entry name" value="Ade_phspho_trans"/>
</dbReference>
<comment type="function">
    <text evidence="2 11">Catalyzes a salvage reaction resulting in the formation of AMP, that is energically less costly than de novo synthesis.</text>
</comment>
<organism evidence="13 14">
    <name type="scientific">Pseudolysinimonas kribbensis</name>
    <dbReference type="NCBI Taxonomy" id="433641"/>
    <lineage>
        <taxon>Bacteria</taxon>
        <taxon>Bacillati</taxon>
        <taxon>Actinomycetota</taxon>
        <taxon>Actinomycetes</taxon>
        <taxon>Micrococcales</taxon>
        <taxon>Microbacteriaceae</taxon>
        <taxon>Pseudolysinimonas</taxon>
    </lineage>
</organism>
<evidence type="ECO:0000256" key="10">
    <source>
        <dbReference type="ARBA" id="ARBA00022726"/>
    </source>
</evidence>
<dbReference type="NCBIfam" id="NF002636">
    <property type="entry name" value="PRK02304.1-5"/>
    <property type="match status" value="1"/>
</dbReference>
<evidence type="ECO:0000256" key="1">
    <source>
        <dbReference type="ARBA" id="ARBA00000868"/>
    </source>
</evidence>
<dbReference type="InterPro" id="IPR000836">
    <property type="entry name" value="PRTase_dom"/>
</dbReference>
<accession>A0ABQ6KA29</accession>
<evidence type="ECO:0000256" key="6">
    <source>
        <dbReference type="ARBA" id="ARBA00011893"/>
    </source>
</evidence>